<gene>
    <name evidence="2" type="ORF">BW686_12950</name>
</gene>
<protein>
    <recommendedName>
        <fullName evidence="1">Pvc16 N-terminal domain-containing protein</fullName>
    </recommendedName>
</protein>
<dbReference type="AlphaFoldDB" id="A0A244EQY5"/>
<accession>A0A244EQY5</accession>
<reference evidence="2 3" key="1">
    <citation type="submission" date="2017-01" db="EMBL/GenBank/DDBJ databases">
        <authorList>
            <person name="Mah S.A."/>
            <person name="Swanson W.J."/>
            <person name="Moy G.W."/>
            <person name="Vacquier V.D."/>
        </authorList>
    </citation>
    <scope>NUCLEOTIDE SEQUENCE [LARGE SCALE GENOMIC DNA]</scope>
    <source>
        <strain evidence="2">PDD-32b-74</strain>
    </source>
</reference>
<dbReference type="Proteomes" id="UP000195128">
    <property type="component" value="Unassembled WGS sequence"/>
</dbReference>
<comment type="caution">
    <text evidence="2">The sequence shown here is derived from an EMBL/GenBank/DDBJ whole genome shotgun (WGS) entry which is preliminary data.</text>
</comment>
<dbReference type="EMBL" id="MTSA01000009">
    <property type="protein sequence ID" value="OUM06838.1"/>
    <property type="molecule type" value="Genomic_DNA"/>
</dbReference>
<sequence length="188" mass="20851">MIDVALSYIRQVLDQYLCAQLGQDSGSVILNNLSGSDPAKIEQNRNRIVVTLINLEYESNKQFYGGQRKEGDHVNRVNPAVFFNLDVLVSANFDDYTEALKQLSLVIAFFQDNLSFDRHNNPSMPEGLSALKCEIENSPSAKTHELWTALGVGYLPSMVYKFRHVSIQSGHVKSVSARVQSVTGSASP</sequence>
<dbReference type="InterPro" id="IPR025351">
    <property type="entry name" value="Pvc16_N"/>
</dbReference>
<feature type="domain" description="Pvc16 N-terminal" evidence="1">
    <location>
        <begin position="9"/>
        <end position="180"/>
    </location>
</feature>
<dbReference type="RefSeq" id="WP_084917236.1">
    <property type="nucleotide sequence ID" value="NZ_JAHZNS010000015.1"/>
</dbReference>
<evidence type="ECO:0000313" key="3">
    <source>
        <dbReference type="Proteomes" id="UP000195128"/>
    </source>
</evidence>
<dbReference type="Pfam" id="PF14065">
    <property type="entry name" value="Pvc16_N"/>
    <property type="match status" value="1"/>
</dbReference>
<evidence type="ECO:0000259" key="1">
    <source>
        <dbReference type="Pfam" id="PF14065"/>
    </source>
</evidence>
<dbReference type="OrthoDB" id="7560784at2"/>
<evidence type="ECO:0000313" key="2">
    <source>
        <dbReference type="EMBL" id="OUM06838.1"/>
    </source>
</evidence>
<organism evidence="2 3">
    <name type="scientific">Pseudomonas syringae</name>
    <dbReference type="NCBI Taxonomy" id="317"/>
    <lineage>
        <taxon>Bacteria</taxon>
        <taxon>Pseudomonadati</taxon>
        <taxon>Pseudomonadota</taxon>
        <taxon>Gammaproteobacteria</taxon>
        <taxon>Pseudomonadales</taxon>
        <taxon>Pseudomonadaceae</taxon>
        <taxon>Pseudomonas</taxon>
    </lineage>
</organism>
<name>A0A244EQY5_PSESX</name>
<proteinExistence type="predicted"/>